<name>A0ABP8TT28_9ACTN</name>
<comment type="caution">
    <text evidence="1">The sequence shown here is derived from an EMBL/GenBank/DDBJ whole genome shotgun (WGS) entry which is preliminary data.</text>
</comment>
<proteinExistence type="predicted"/>
<evidence type="ECO:0008006" key="3">
    <source>
        <dbReference type="Google" id="ProtNLM"/>
    </source>
</evidence>
<sequence>MNDADGPAARPIRAAHRVDEDRRDVIALAAGELVRAQREKLRRLYYKGRISAEVLRAVDRWLDLDDPDVHGEVG</sequence>
<organism evidence="1 2">
    <name type="scientific">Actinoallomurus liliacearum</name>
    <dbReference type="NCBI Taxonomy" id="1080073"/>
    <lineage>
        <taxon>Bacteria</taxon>
        <taxon>Bacillati</taxon>
        <taxon>Actinomycetota</taxon>
        <taxon>Actinomycetes</taxon>
        <taxon>Streptosporangiales</taxon>
        <taxon>Thermomonosporaceae</taxon>
        <taxon>Actinoallomurus</taxon>
    </lineage>
</organism>
<protein>
    <recommendedName>
        <fullName evidence="3">Antitoxin VbhA domain-containing protein</fullName>
    </recommendedName>
</protein>
<gene>
    <name evidence="1" type="ORF">GCM10023195_55930</name>
</gene>
<dbReference type="Proteomes" id="UP001500212">
    <property type="component" value="Unassembled WGS sequence"/>
</dbReference>
<reference evidence="2" key="1">
    <citation type="journal article" date="2019" name="Int. J. Syst. Evol. Microbiol.">
        <title>The Global Catalogue of Microorganisms (GCM) 10K type strain sequencing project: providing services to taxonomists for standard genome sequencing and annotation.</title>
        <authorList>
            <consortium name="The Broad Institute Genomics Platform"/>
            <consortium name="The Broad Institute Genome Sequencing Center for Infectious Disease"/>
            <person name="Wu L."/>
            <person name="Ma J."/>
        </authorList>
    </citation>
    <scope>NUCLEOTIDE SEQUENCE [LARGE SCALE GENOMIC DNA]</scope>
    <source>
        <strain evidence="2">JCM 17938</strain>
    </source>
</reference>
<dbReference type="RefSeq" id="WP_345360752.1">
    <property type="nucleotide sequence ID" value="NZ_BAABHJ010000022.1"/>
</dbReference>
<dbReference type="EMBL" id="BAABHJ010000022">
    <property type="protein sequence ID" value="GAA4612969.1"/>
    <property type="molecule type" value="Genomic_DNA"/>
</dbReference>
<keyword evidence="2" id="KW-1185">Reference proteome</keyword>
<evidence type="ECO:0000313" key="1">
    <source>
        <dbReference type="EMBL" id="GAA4612969.1"/>
    </source>
</evidence>
<evidence type="ECO:0000313" key="2">
    <source>
        <dbReference type="Proteomes" id="UP001500212"/>
    </source>
</evidence>
<accession>A0ABP8TT28</accession>